<keyword evidence="2" id="KW-1185">Reference proteome</keyword>
<sequence>MVLKVEDLKAFLKEKGFLTFEGFSFNQPEERFMRHNSDQNWEGWIYWSFILLFQRLEDGPVMENGWFVVDAVIFLFYYPGKCVSMKE</sequence>
<evidence type="ECO:0000313" key="1">
    <source>
        <dbReference type="EMBL" id="MEQ2564577.1"/>
    </source>
</evidence>
<organism evidence="1 2">
    <name type="scientific">Ventrimonas faecis</name>
    <dbReference type="NCBI Taxonomy" id="3133170"/>
    <lineage>
        <taxon>Bacteria</taxon>
        <taxon>Bacillati</taxon>
        <taxon>Bacillota</taxon>
        <taxon>Clostridia</taxon>
        <taxon>Lachnospirales</taxon>
        <taxon>Lachnospiraceae</taxon>
        <taxon>Ventrimonas</taxon>
    </lineage>
</organism>
<dbReference type="EMBL" id="JBBMFJ010000057">
    <property type="protein sequence ID" value="MEQ2564577.1"/>
    <property type="molecule type" value="Genomic_DNA"/>
</dbReference>
<dbReference type="RefSeq" id="WP_349230561.1">
    <property type="nucleotide sequence ID" value="NZ_JBBMFJ010000057.1"/>
</dbReference>
<dbReference type="Proteomes" id="UP001437460">
    <property type="component" value="Unassembled WGS sequence"/>
</dbReference>
<reference evidence="1 2" key="1">
    <citation type="submission" date="2024-03" db="EMBL/GenBank/DDBJ databases">
        <title>Human intestinal bacterial collection.</title>
        <authorList>
            <person name="Pauvert C."/>
            <person name="Hitch T.C.A."/>
            <person name="Clavel T."/>
        </authorList>
    </citation>
    <scope>NUCLEOTIDE SEQUENCE [LARGE SCALE GENOMIC DNA]</scope>
    <source>
        <strain evidence="1 2">CLA-AP-H27</strain>
    </source>
</reference>
<gene>
    <name evidence="1" type="ORF">WMO41_15625</name>
</gene>
<proteinExistence type="predicted"/>
<accession>A0ABV1HQI7</accession>
<evidence type="ECO:0000313" key="2">
    <source>
        <dbReference type="Proteomes" id="UP001437460"/>
    </source>
</evidence>
<comment type="caution">
    <text evidence="1">The sequence shown here is derived from an EMBL/GenBank/DDBJ whole genome shotgun (WGS) entry which is preliminary data.</text>
</comment>
<protein>
    <submittedName>
        <fullName evidence="1">Uncharacterized protein</fullName>
    </submittedName>
</protein>
<name>A0ABV1HQI7_9FIRM</name>